<evidence type="ECO:0000256" key="4">
    <source>
        <dbReference type="ARBA" id="ARBA00023015"/>
    </source>
</evidence>
<dbReference type="PANTHER" id="PTHR31992:SF159">
    <property type="entry name" value="DOF ZINC FINGER PROTEIN"/>
    <property type="match status" value="1"/>
</dbReference>
<accession>A0A9E7LE65</accession>
<proteinExistence type="predicted"/>
<dbReference type="Proteomes" id="UP001055439">
    <property type="component" value="Chromosome 9"/>
</dbReference>
<dbReference type="PANTHER" id="PTHR31992">
    <property type="entry name" value="DOF ZINC FINGER PROTEIN DOF1.4-RELATED"/>
    <property type="match status" value="1"/>
</dbReference>
<comment type="function">
    <text evidence="9">Transcription factor that binds specifically to a 5'-AA[AG]G-3' consensus core sequence.</text>
</comment>
<feature type="domain" description="Dof-type" evidence="10">
    <location>
        <begin position="139"/>
        <end position="193"/>
    </location>
</feature>
<keyword evidence="5 8" id="KW-0238">DNA-binding</keyword>
<evidence type="ECO:0000313" key="11">
    <source>
        <dbReference type="EMBL" id="URE47375.1"/>
    </source>
</evidence>
<dbReference type="GO" id="GO:0005634">
    <property type="term" value="C:nucleus"/>
    <property type="evidence" value="ECO:0007669"/>
    <property type="project" value="UniProtKB-SubCell"/>
</dbReference>
<evidence type="ECO:0000313" key="12">
    <source>
        <dbReference type="Proteomes" id="UP001055439"/>
    </source>
</evidence>
<keyword evidence="3 9" id="KW-0862">Zinc</keyword>
<evidence type="ECO:0000256" key="3">
    <source>
        <dbReference type="ARBA" id="ARBA00022833"/>
    </source>
</evidence>
<dbReference type="PROSITE" id="PS01361">
    <property type="entry name" value="ZF_DOF_1"/>
    <property type="match status" value="1"/>
</dbReference>
<dbReference type="GO" id="GO:0003677">
    <property type="term" value="F:DNA binding"/>
    <property type="evidence" value="ECO:0007669"/>
    <property type="project" value="UniProtKB-UniRule"/>
</dbReference>
<dbReference type="Pfam" id="PF02701">
    <property type="entry name" value="Zn_ribbon_Dof"/>
    <property type="match status" value="1"/>
</dbReference>
<keyword evidence="6 9" id="KW-0804">Transcription</keyword>
<evidence type="ECO:0000256" key="9">
    <source>
        <dbReference type="RuleBase" id="RU369094"/>
    </source>
</evidence>
<gene>
    <name evidence="11" type="ORF">MUK42_14898</name>
</gene>
<evidence type="ECO:0000259" key="10">
    <source>
        <dbReference type="PROSITE" id="PS50884"/>
    </source>
</evidence>
<evidence type="ECO:0000256" key="5">
    <source>
        <dbReference type="ARBA" id="ARBA00023125"/>
    </source>
</evidence>
<dbReference type="EMBL" id="CP097511">
    <property type="protein sequence ID" value="URE47375.1"/>
    <property type="molecule type" value="Genomic_DNA"/>
</dbReference>
<dbReference type="GO" id="GO:0008270">
    <property type="term" value="F:zinc ion binding"/>
    <property type="evidence" value="ECO:0007669"/>
    <property type="project" value="UniProtKB-KW"/>
</dbReference>
<protein>
    <recommendedName>
        <fullName evidence="9">Dof zinc finger protein</fullName>
    </recommendedName>
</protein>
<evidence type="ECO:0000256" key="2">
    <source>
        <dbReference type="ARBA" id="ARBA00022771"/>
    </source>
</evidence>
<dbReference type="InterPro" id="IPR003851">
    <property type="entry name" value="Znf_Dof"/>
</dbReference>
<keyword evidence="4 9" id="KW-0805">Transcription regulation</keyword>
<dbReference type="PROSITE" id="PS50884">
    <property type="entry name" value="ZF_DOF_2"/>
    <property type="match status" value="1"/>
</dbReference>
<evidence type="ECO:0000256" key="7">
    <source>
        <dbReference type="ARBA" id="ARBA00023242"/>
    </source>
</evidence>
<comment type="subcellular location">
    <subcellularLocation>
        <location evidence="8 9">Nucleus</location>
    </subcellularLocation>
</comment>
<organism evidence="11 12">
    <name type="scientific">Musa troglodytarum</name>
    <name type="common">fe'i banana</name>
    <dbReference type="NCBI Taxonomy" id="320322"/>
    <lineage>
        <taxon>Eukaryota</taxon>
        <taxon>Viridiplantae</taxon>
        <taxon>Streptophyta</taxon>
        <taxon>Embryophyta</taxon>
        <taxon>Tracheophyta</taxon>
        <taxon>Spermatophyta</taxon>
        <taxon>Magnoliopsida</taxon>
        <taxon>Liliopsida</taxon>
        <taxon>Zingiberales</taxon>
        <taxon>Musaceae</taxon>
        <taxon>Musa</taxon>
    </lineage>
</organism>
<keyword evidence="2 8" id="KW-0863">Zinc-finger</keyword>
<evidence type="ECO:0000256" key="6">
    <source>
        <dbReference type="ARBA" id="ARBA00023163"/>
    </source>
</evidence>
<name>A0A9E7LE65_9LILI</name>
<evidence type="ECO:0000256" key="1">
    <source>
        <dbReference type="ARBA" id="ARBA00022723"/>
    </source>
</evidence>
<evidence type="ECO:0000256" key="8">
    <source>
        <dbReference type="PROSITE-ProRule" id="PRU00071"/>
    </source>
</evidence>
<sequence length="380" mass="41356">MLDFHGINVGVRGRRSLLPTRCVPTPTRGRAAVAACSSFSPFIFTSSRPSWPTDAHQLSFPPLRTSASVICMDASSDWLKASHRFEISVAVTFGNPHTLQGMVQEDSGTNSSSPSSELISCSRPPVMDKRLRPQHDQALKCPRCDSTHTKFCYYNNYSLSQPRYFCKTCRRYWTKGGTLRNVPVGGGCRKNKRPNAKKTADLFHPSASPFQDATLHALHQSFPLVQLSQLEPLTYIPRNADFTECKYNLMLDNTMDGLDLMDAKFGAMFPRSHLPLGGGIAGLGEASNGFTSAGFHGSNACGFSIDGNHAAFMEACQKLALPLEGHEEANAVDVKPGDRILSMEWQDQCCADAGREAMGCSDGLASWSGMMNGHGSSATM</sequence>
<keyword evidence="1 9" id="KW-0479">Metal-binding</keyword>
<keyword evidence="7 8" id="KW-0539">Nucleus</keyword>
<dbReference type="AlphaFoldDB" id="A0A9E7LE65"/>
<keyword evidence="12" id="KW-1185">Reference proteome</keyword>
<dbReference type="OrthoDB" id="1927254at2759"/>
<reference evidence="11" key="1">
    <citation type="submission" date="2022-05" db="EMBL/GenBank/DDBJ databases">
        <title>The Musa troglodytarum L. genome provides insights into the mechanism of non-climacteric behaviour and enrichment of carotenoids.</title>
        <authorList>
            <person name="Wang J."/>
        </authorList>
    </citation>
    <scope>NUCLEOTIDE SEQUENCE</scope>
    <source>
        <tissue evidence="11">Leaf</tissue>
    </source>
</reference>
<dbReference type="InterPro" id="IPR045174">
    <property type="entry name" value="Dof"/>
</dbReference>
<dbReference type="GO" id="GO:0003700">
    <property type="term" value="F:DNA-binding transcription factor activity"/>
    <property type="evidence" value="ECO:0007669"/>
    <property type="project" value="UniProtKB-UniRule"/>
</dbReference>